<sequence>MAFMIFLHAARGPMNYSNPVGIVDRLGNRHPRKATESAIWLSTQSVKKISTRNAAVAALRLDPRTPLTPCIADILEAANRVAPAIPSIEPKLPSPFPSLRTFGKEIGEVQEHENALTGRGGSNLEISTYAYQGVGIKVGIGKRASFV</sequence>
<dbReference type="EMBL" id="SPMZ01000016">
    <property type="protein sequence ID" value="NMQ18869.1"/>
    <property type="molecule type" value="Genomic_DNA"/>
</dbReference>
<gene>
    <name evidence="1" type="ORF">E4P82_06395</name>
</gene>
<reference evidence="1 2" key="1">
    <citation type="submission" date="2019-03" db="EMBL/GenBank/DDBJ databases">
        <title>Metabolic reconstructions from genomes of highly enriched 'Candidatus Accumulibacter' and 'Candidatus Competibacter' bioreactor populations.</title>
        <authorList>
            <person name="Annavajhala M.K."/>
            <person name="Welles L."/>
            <person name="Abbas B."/>
            <person name="Sorokin D."/>
            <person name="Park H."/>
            <person name="Van Loosdrecht M."/>
            <person name="Chandran K."/>
        </authorList>
    </citation>
    <scope>NUCLEOTIDE SEQUENCE [LARGE SCALE GENOMIC DNA]</scope>
    <source>
        <strain evidence="1 2">SBR_G</strain>
    </source>
</reference>
<dbReference type="RefSeq" id="WP_169248119.1">
    <property type="nucleotide sequence ID" value="NZ_SPMZ01000016.1"/>
</dbReference>
<name>A0ABX1TL99_9GAMM</name>
<evidence type="ECO:0000313" key="2">
    <source>
        <dbReference type="Proteomes" id="UP000760480"/>
    </source>
</evidence>
<evidence type="ECO:0000313" key="1">
    <source>
        <dbReference type="EMBL" id="NMQ18869.1"/>
    </source>
</evidence>
<proteinExistence type="predicted"/>
<keyword evidence="2" id="KW-1185">Reference proteome</keyword>
<comment type="caution">
    <text evidence="1">The sequence shown here is derived from an EMBL/GenBank/DDBJ whole genome shotgun (WGS) entry which is preliminary data.</text>
</comment>
<accession>A0ABX1TL99</accession>
<protein>
    <submittedName>
        <fullName evidence="1">Uncharacterized protein</fullName>
    </submittedName>
</protein>
<dbReference type="Proteomes" id="UP000760480">
    <property type="component" value="Unassembled WGS sequence"/>
</dbReference>
<organism evidence="1 2">
    <name type="scientific">Candidatus Competibacter phosphatis</name>
    <dbReference type="NCBI Taxonomy" id="221280"/>
    <lineage>
        <taxon>Bacteria</taxon>
        <taxon>Pseudomonadati</taxon>
        <taxon>Pseudomonadota</taxon>
        <taxon>Gammaproteobacteria</taxon>
        <taxon>Candidatus Competibacteraceae</taxon>
        <taxon>Candidatus Competibacter</taxon>
    </lineage>
</organism>